<evidence type="ECO:0000313" key="5">
    <source>
        <dbReference type="Proteomes" id="UP000287651"/>
    </source>
</evidence>
<dbReference type="AlphaFoldDB" id="A0A426XI77"/>
<dbReference type="InterPro" id="IPR018066">
    <property type="entry name" value="Tubby_C_CS"/>
</dbReference>
<evidence type="ECO:0000313" key="4">
    <source>
        <dbReference type="EMBL" id="RRT39140.1"/>
    </source>
</evidence>
<protein>
    <recommendedName>
        <fullName evidence="3">Tubby C-terminal domain-containing protein</fullName>
    </recommendedName>
</protein>
<comment type="similarity">
    <text evidence="1">Belongs to the TUB family.</text>
</comment>
<organism evidence="4 5">
    <name type="scientific">Ensete ventricosum</name>
    <name type="common">Abyssinian banana</name>
    <name type="synonym">Musa ensete</name>
    <dbReference type="NCBI Taxonomy" id="4639"/>
    <lineage>
        <taxon>Eukaryota</taxon>
        <taxon>Viridiplantae</taxon>
        <taxon>Streptophyta</taxon>
        <taxon>Embryophyta</taxon>
        <taxon>Tracheophyta</taxon>
        <taxon>Spermatophyta</taxon>
        <taxon>Magnoliopsida</taxon>
        <taxon>Liliopsida</taxon>
        <taxon>Zingiberales</taxon>
        <taxon>Musaceae</taxon>
        <taxon>Ensete</taxon>
    </lineage>
</organism>
<dbReference type="Gene3D" id="3.20.90.10">
    <property type="entry name" value="Tubby Protein, Chain A"/>
    <property type="match status" value="1"/>
</dbReference>
<evidence type="ECO:0000259" key="3">
    <source>
        <dbReference type="Pfam" id="PF01167"/>
    </source>
</evidence>
<dbReference type="PANTHER" id="PTHR16517:SF50">
    <property type="entry name" value="TUBBY-LIKE F-BOX PROTEIN 7"/>
    <property type="match status" value="1"/>
</dbReference>
<dbReference type="EMBL" id="AMZH03020465">
    <property type="protein sequence ID" value="RRT39140.1"/>
    <property type="molecule type" value="Genomic_DNA"/>
</dbReference>
<dbReference type="InterPro" id="IPR025659">
    <property type="entry name" value="Tubby-like_C"/>
</dbReference>
<accession>A0A426XI77</accession>
<evidence type="ECO:0000256" key="1">
    <source>
        <dbReference type="ARBA" id="ARBA00007129"/>
    </source>
</evidence>
<comment type="caution">
    <text evidence="4">The sequence shown here is derived from an EMBL/GenBank/DDBJ whole genome shotgun (WGS) entry which is preliminary data.</text>
</comment>
<evidence type="ECO:0000256" key="2">
    <source>
        <dbReference type="SAM" id="MobiDB-lite"/>
    </source>
</evidence>
<dbReference type="PRINTS" id="PR01573">
    <property type="entry name" value="SUPERTUBBY"/>
</dbReference>
<dbReference type="InterPro" id="IPR000007">
    <property type="entry name" value="Tubby_C"/>
</dbReference>
<dbReference type="PROSITE" id="PS01200">
    <property type="entry name" value="TUB_1"/>
    <property type="match status" value="1"/>
</dbReference>
<gene>
    <name evidence="4" type="ORF">B296_00047882</name>
</gene>
<name>A0A426XI77_ENSVE</name>
<dbReference type="SUPFAM" id="SSF54518">
    <property type="entry name" value="Tubby C-terminal domain-like"/>
    <property type="match status" value="1"/>
</dbReference>
<dbReference type="Pfam" id="PF01167">
    <property type="entry name" value="Tub"/>
    <property type="match status" value="1"/>
</dbReference>
<sequence length="125" mass="13891">MHCTLQCPSAAHDTDTTTEEDSSKPKAHNPRVTILRNKAPRWHEHLQCWCLNFHGRVTVASVKNFQLVATADASQPSGLGDEDTVLLQFGKVGDDMFTMDFRQPLSAFQAFAICLTCFGTKFACE</sequence>
<feature type="domain" description="Tubby C-terminal" evidence="3">
    <location>
        <begin position="10"/>
        <end position="120"/>
    </location>
</feature>
<feature type="region of interest" description="Disordered" evidence="2">
    <location>
        <begin position="1"/>
        <end position="30"/>
    </location>
</feature>
<proteinExistence type="inferred from homology"/>
<reference evidence="4 5" key="1">
    <citation type="journal article" date="2014" name="Agronomy (Basel)">
        <title>A Draft Genome Sequence for Ensete ventricosum, the Drought-Tolerant Tree Against Hunger.</title>
        <authorList>
            <person name="Harrison J."/>
            <person name="Moore K.A."/>
            <person name="Paszkiewicz K."/>
            <person name="Jones T."/>
            <person name="Grant M."/>
            <person name="Ambacheew D."/>
            <person name="Muzemil S."/>
            <person name="Studholme D.J."/>
        </authorList>
    </citation>
    <scope>NUCLEOTIDE SEQUENCE [LARGE SCALE GENOMIC DNA]</scope>
</reference>
<dbReference type="PANTHER" id="PTHR16517">
    <property type="entry name" value="TUBBY-RELATED"/>
    <property type="match status" value="1"/>
</dbReference>
<dbReference type="Proteomes" id="UP000287651">
    <property type="component" value="Unassembled WGS sequence"/>
</dbReference>